<protein>
    <submittedName>
        <fullName evidence="1">Uncharacterized protein</fullName>
    </submittedName>
</protein>
<proteinExistence type="predicted"/>
<organism evidence="1">
    <name type="scientific">Arundo donax</name>
    <name type="common">Giant reed</name>
    <name type="synonym">Donax arundinaceus</name>
    <dbReference type="NCBI Taxonomy" id="35708"/>
    <lineage>
        <taxon>Eukaryota</taxon>
        <taxon>Viridiplantae</taxon>
        <taxon>Streptophyta</taxon>
        <taxon>Embryophyta</taxon>
        <taxon>Tracheophyta</taxon>
        <taxon>Spermatophyta</taxon>
        <taxon>Magnoliopsida</taxon>
        <taxon>Liliopsida</taxon>
        <taxon>Poales</taxon>
        <taxon>Poaceae</taxon>
        <taxon>PACMAD clade</taxon>
        <taxon>Arundinoideae</taxon>
        <taxon>Arundineae</taxon>
        <taxon>Arundo</taxon>
    </lineage>
</organism>
<dbReference type="AlphaFoldDB" id="A0A0A9F0C8"/>
<dbReference type="EMBL" id="GBRH01196148">
    <property type="protein sequence ID" value="JAE01748.1"/>
    <property type="molecule type" value="Transcribed_RNA"/>
</dbReference>
<reference evidence="1" key="1">
    <citation type="submission" date="2014-09" db="EMBL/GenBank/DDBJ databases">
        <authorList>
            <person name="Magalhaes I.L.F."/>
            <person name="Oliveira U."/>
            <person name="Santos F.R."/>
            <person name="Vidigal T.H.D.A."/>
            <person name="Brescovit A.D."/>
            <person name="Santos A.J."/>
        </authorList>
    </citation>
    <scope>NUCLEOTIDE SEQUENCE</scope>
    <source>
        <tissue evidence="1">Shoot tissue taken approximately 20 cm above the soil surface</tissue>
    </source>
</reference>
<sequence length="86" mass="10510">MSLWTDDLSINRHSKFYSNCAKWRTKKEKQSWCDFWNSDWCFSFRISSLVWNIYVHKKREKDWHNSDKNCMTLLDGLTYFVTLNSS</sequence>
<evidence type="ECO:0000313" key="1">
    <source>
        <dbReference type="EMBL" id="JAE01748.1"/>
    </source>
</evidence>
<accession>A0A0A9F0C8</accession>
<name>A0A0A9F0C8_ARUDO</name>
<reference evidence="1" key="2">
    <citation type="journal article" date="2015" name="Data Brief">
        <title>Shoot transcriptome of the giant reed, Arundo donax.</title>
        <authorList>
            <person name="Barrero R.A."/>
            <person name="Guerrero F.D."/>
            <person name="Moolhuijzen P."/>
            <person name="Goolsby J.A."/>
            <person name="Tidwell J."/>
            <person name="Bellgard S.E."/>
            <person name="Bellgard M.I."/>
        </authorList>
    </citation>
    <scope>NUCLEOTIDE SEQUENCE</scope>
    <source>
        <tissue evidence="1">Shoot tissue taken approximately 20 cm above the soil surface</tissue>
    </source>
</reference>